<gene>
    <name evidence="1" type="ORF">HOLleu_22914</name>
</gene>
<dbReference type="AlphaFoldDB" id="A0A9Q1H4S0"/>
<name>A0A9Q1H4S0_HOLLE</name>
<evidence type="ECO:0000313" key="1">
    <source>
        <dbReference type="EMBL" id="KAJ8032848.1"/>
    </source>
</evidence>
<comment type="caution">
    <text evidence="1">The sequence shown here is derived from an EMBL/GenBank/DDBJ whole genome shotgun (WGS) entry which is preliminary data.</text>
</comment>
<evidence type="ECO:0000313" key="2">
    <source>
        <dbReference type="Proteomes" id="UP001152320"/>
    </source>
</evidence>
<organism evidence="1 2">
    <name type="scientific">Holothuria leucospilota</name>
    <name type="common">Black long sea cucumber</name>
    <name type="synonym">Mertensiothuria leucospilota</name>
    <dbReference type="NCBI Taxonomy" id="206669"/>
    <lineage>
        <taxon>Eukaryota</taxon>
        <taxon>Metazoa</taxon>
        <taxon>Echinodermata</taxon>
        <taxon>Eleutherozoa</taxon>
        <taxon>Echinozoa</taxon>
        <taxon>Holothuroidea</taxon>
        <taxon>Aspidochirotacea</taxon>
        <taxon>Aspidochirotida</taxon>
        <taxon>Holothuriidae</taxon>
        <taxon>Holothuria</taxon>
    </lineage>
</organism>
<proteinExistence type="predicted"/>
<sequence length="79" mass="8945">MQIERQEKGRQYACDETFPRLHFLNFHGLVRVPSGHRISKSFCRSLLFQSSSPLGLVLSLTVECLTNATSPASSTRHLR</sequence>
<reference evidence="1" key="1">
    <citation type="submission" date="2021-10" db="EMBL/GenBank/DDBJ databases">
        <title>Tropical sea cucumber genome reveals ecological adaptation and Cuvierian tubules defense mechanism.</title>
        <authorList>
            <person name="Chen T."/>
        </authorList>
    </citation>
    <scope>NUCLEOTIDE SEQUENCE</scope>
    <source>
        <strain evidence="1">Nanhai2018</strain>
        <tissue evidence="1">Muscle</tissue>
    </source>
</reference>
<accession>A0A9Q1H4S0</accession>
<dbReference type="Proteomes" id="UP001152320">
    <property type="component" value="Chromosome 11"/>
</dbReference>
<keyword evidence="2" id="KW-1185">Reference proteome</keyword>
<protein>
    <submittedName>
        <fullName evidence="1">Uncharacterized protein</fullName>
    </submittedName>
</protein>
<dbReference type="EMBL" id="JAIZAY010000011">
    <property type="protein sequence ID" value="KAJ8032848.1"/>
    <property type="molecule type" value="Genomic_DNA"/>
</dbReference>